<protein>
    <recommendedName>
        <fullName evidence="1">Farnesoic acid O-methyl transferase domain-containing protein</fullName>
    </recommendedName>
</protein>
<evidence type="ECO:0000259" key="1">
    <source>
        <dbReference type="Pfam" id="PF12248"/>
    </source>
</evidence>
<accession>A0A561QNK9</accession>
<evidence type="ECO:0000313" key="3">
    <source>
        <dbReference type="Proteomes" id="UP000320653"/>
    </source>
</evidence>
<proteinExistence type="predicted"/>
<name>A0A561QNK9_9HYPH</name>
<evidence type="ECO:0000313" key="2">
    <source>
        <dbReference type="EMBL" id="TWF51937.1"/>
    </source>
</evidence>
<dbReference type="EMBL" id="VIWP01000005">
    <property type="protein sequence ID" value="TWF51937.1"/>
    <property type="molecule type" value="Genomic_DNA"/>
</dbReference>
<dbReference type="AlphaFoldDB" id="A0A561QNK9"/>
<comment type="caution">
    <text evidence="2">The sequence shown here is derived from an EMBL/GenBank/DDBJ whole genome shotgun (WGS) entry which is preliminary data.</text>
</comment>
<dbReference type="InterPro" id="IPR022041">
    <property type="entry name" value="Methyltransf_FA"/>
</dbReference>
<dbReference type="Pfam" id="PF12248">
    <property type="entry name" value="Methyltransf_FA"/>
    <property type="match status" value="1"/>
</dbReference>
<sequence length="439" mass="49517">MTPVILVTFAGRQKRMEILTQYVRQAIDLGIIDEWHIWDFTRSQEDHEWVTQEFGPVRFMGSAAPYQAKGSLSPRSSFRTAARIKSDLHLAIVPHGEPDKCYEIVVGGWNNSHSVLRKIGRADLKSFDRPEEAIIWRRSTPAILSPSVENQVVLTMDGRGVPTLHVNNILIGRWPELDLGAGAEVMIRGGWGADLEICDVSAPVRRYVGNPGEKMPYWQAFDYYATHMQQFADTIFLKCDDDIVYMDVDKLSDFIEFRRANPHYFVISANVVNNGVCAYFQQAAGSIPESVGHFERPPGGFGGSLWLSGETATRLHDFFLQKGDQDMPLPTKVVDWRERQSINFIAWLGKDLLKMALPKGDDEYYLTVDLPTFLNRPTAIYSDFVVSHLSFGPQENALDVERLIHGYQRLMLSKLAAEPHEDARELSTAADALRSQAVA</sequence>
<dbReference type="Proteomes" id="UP000320653">
    <property type="component" value="Unassembled WGS sequence"/>
</dbReference>
<reference evidence="2 3" key="1">
    <citation type="submission" date="2019-06" db="EMBL/GenBank/DDBJ databases">
        <title>Sorghum-associated microbial communities from plants grown in Nebraska, USA.</title>
        <authorList>
            <person name="Schachtman D."/>
        </authorList>
    </citation>
    <scope>NUCLEOTIDE SEQUENCE [LARGE SCALE GENOMIC DNA]</scope>
    <source>
        <strain evidence="2 3">1225</strain>
    </source>
</reference>
<organism evidence="2 3">
    <name type="scientific">Neorhizobium alkalisoli</name>
    <dbReference type="NCBI Taxonomy" id="528178"/>
    <lineage>
        <taxon>Bacteria</taxon>
        <taxon>Pseudomonadati</taxon>
        <taxon>Pseudomonadota</taxon>
        <taxon>Alphaproteobacteria</taxon>
        <taxon>Hyphomicrobiales</taxon>
        <taxon>Rhizobiaceae</taxon>
        <taxon>Rhizobium/Agrobacterium group</taxon>
        <taxon>Neorhizobium</taxon>
    </lineage>
</organism>
<gene>
    <name evidence="2" type="ORF">FHW37_10535</name>
</gene>
<feature type="domain" description="Farnesoic acid O-methyl transferase" evidence="1">
    <location>
        <begin position="76"/>
        <end position="159"/>
    </location>
</feature>
<keyword evidence="3" id="KW-1185">Reference proteome</keyword>